<dbReference type="NCBIfam" id="NF033723">
    <property type="entry name" value="S2_P23"/>
    <property type="match status" value="1"/>
</dbReference>
<evidence type="ECO:0000259" key="1">
    <source>
        <dbReference type="Pfam" id="PF24960"/>
    </source>
</evidence>
<dbReference type="EMBL" id="CP014350">
    <property type="protein sequence ID" value="ANA43720.1"/>
    <property type="molecule type" value="Genomic_DNA"/>
</dbReference>
<reference evidence="2 3" key="1">
    <citation type="journal article" date="2013" name="J. Bacteriol.">
        <title>Large linear plasmids of Borrelia species that cause relapsing fever.</title>
        <authorList>
            <person name="Miller S.C."/>
            <person name="Porcella S.F."/>
            <person name="Raffel S.J."/>
            <person name="Schwan T.G."/>
            <person name="Barbour A.G."/>
        </authorList>
    </citation>
    <scope>NUCLEOTIDE SEQUENCE [LARGE SCALE GENOMIC DNA]</scope>
    <source>
        <strain evidence="2 3">HS1</strain>
    </source>
</reference>
<feature type="domain" description="Outer surface lipoprotein BB0158" evidence="1">
    <location>
        <begin position="73"/>
        <end position="265"/>
    </location>
</feature>
<reference evidence="2 3" key="2">
    <citation type="journal article" date="2016" name="Genome Announc.">
        <title>Chromosome and Plasmids of the Tick-Borne Relapsing Fever Agent Borrelia hermsii.</title>
        <authorList>
            <person name="Barbour A.G."/>
        </authorList>
    </citation>
    <scope>NUCLEOTIDE SEQUENCE [LARGE SCALE GENOMIC DNA]</scope>
    <source>
        <strain evidence="2 3">HS1</strain>
    </source>
</reference>
<proteinExistence type="predicted"/>
<organism evidence="2 3">
    <name type="scientific">Borrelia hermsii HS1</name>
    <dbReference type="NCBI Taxonomy" id="1867252"/>
    <lineage>
        <taxon>Bacteria</taxon>
        <taxon>Pseudomonadati</taxon>
        <taxon>Spirochaetota</taxon>
        <taxon>Spirochaetia</taxon>
        <taxon>Spirochaetales</taxon>
        <taxon>Borreliaceae</taxon>
        <taxon>Borrelia</taxon>
    </lineage>
</organism>
<dbReference type="Proteomes" id="UP000078430">
    <property type="component" value="Plasmid megaplasmid"/>
</dbReference>
<evidence type="ECO:0000313" key="3">
    <source>
        <dbReference type="Proteomes" id="UP000078430"/>
    </source>
</evidence>
<keyword evidence="2" id="KW-0614">Plasmid</keyword>
<dbReference type="Pfam" id="PF24960">
    <property type="entry name" value="BB0158"/>
    <property type="match status" value="1"/>
</dbReference>
<keyword evidence="2" id="KW-0449">Lipoprotein</keyword>
<sequence length="281" mass="31812">MRKIIILLPLFITCCFLNSDDIANIKIKAQQALMHKDIQEDLLSDEERAKKLLSDKDAEHAALIKEYSKFEILEGTTEKCMCLMCWWCSCPKKCHITWTKIKAKDIIGQDEKPLDALKNKLRYSYSVSPIKYNNAYSNYVMPLILFESMDENIEVTSFKLTNHTSLDFNNKSVLGGLTQGIPKVEKSSEAGYKNVYPYGILNALNPTGGDELISAFAALYANGKWNFMQAEIKVKDTKTNTETTHNILLSGKLFNEFMKTVISAHQGATTVNTKFRVPIND</sequence>
<geneLocation type="plasmid" evidence="2 3">
    <name>megaplasmid</name>
</geneLocation>
<name>A0ABN4P0E1_BORHE</name>
<dbReference type="RefSeq" id="WP_020732414.1">
    <property type="nucleotide sequence ID" value="NZ_CP014350.1"/>
</dbReference>
<evidence type="ECO:0000313" key="2">
    <source>
        <dbReference type="EMBL" id="ANA43720.1"/>
    </source>
</evidence>
<accession>A0ABN4P0E1</accession>
<dbReference type="InterPro" id="IPR056668">
    <property type="entry name" value="BB0158-like"/>
</dbReference>
<gene>
    <name evidence="2" type="ORF">AXX13_A0380</name>
</gene>
<keyword evidence="3" id="KW-1185">Reference proteome</keyword>
<protein>
    <submittedName>
        <fullName evidence="2">Lipoprotein</fullName>
    </submittedName>
</protein>